<reference evidence="2" key="1">
    <citation type="journal article" date="2017" name="BMC Genomics">
        <title>Gapless genome assembly of Colletotrichum higginsianum reveals chromosome structure and association of transposable elements with secondary metabolite gene clusters.</title>
        <authorList>
            <person name="Dallery J.-F."/>
            <person name="Lapalu N."/>
            <person name="Zampounis A."/>
            <person name="Pigne S."/>
            <person name="Luyten I."/>
            <person name="Amselem J."/>
            <person name="Wittenberg A.H.J."/>
            <person name="Zhou S."/>
            <person name="de Queiroz M.V."/>
            <person name="Robin G.P."/>
            <person name="Auger A."/>
            <person name="Hainaut M."/>
            <person name="Henrissat B."/>
            <person name="Kim K.-T."/>
            <person name="Lee Y.-H."/>
            <person name="Lespinet O."/>
            <person name="Schwartz D.C."/>
            <person name="Thon M.R."/>
            <person name="O'Connell R.J."/>
        </authorList>
    </citation>
    <scope>NUCLEOTIDE SEQUENCE [LARGE SCALE GENOMIC DNA]</scope>
    <source>
        <strain evidence="2">IMI 349063</strain>
    </source>
</reference>
<keyword evidence="2" id="KW-1185">Reference proteome</keyword>
<accession>A0A1B7XXJ1</accession>
<dbReference type="EMBL" id="LTAN01000008">
    <property type="protein sequence ID" value="OBR04486.1"/>
    <property type="molecule type" value="Genomic_DNA"/>
</dbReference>
<name>A0A1B7XXJ1_COLHI</name>
<dbReference type="RefSeq" id="XP_018153004.1">
    <property type="nucleotide sequence ID" value="XM_018306163.1"/>
</dbReference>
<proteinExistence type="predicted"/>
<dbReference type="KEGG" id="chig:CH63R_11189"/>
<evidence type="ECO:0000313" key="1">
    <source>
        <dbReference type="EMBL" id="OBR04486.1"/>
    </source>
</evidence>
<dbReference type="Proteomes" id="UP000092177">
    <property type="component" value="Chromosome 8"/>
</dbReference>
<dbReference type="AlphaFoldDB" id="A0A1B7XXJ1"/>
<organism evidence="1 2">
    <name type="scientific">Colletotrichum higginsianum (strain IMI 349063)</name>
    <name type="common">Crucifer anthracnose fungus</name>
    <dbReference type="NCBI Taxonomy" id="759273"/>
    <lineage>
        <taxon>Eukaryota</taxon>
        <taxon>Fungi</taxon>
        <taxon>Dikarya</taxon>
        <taxon>Ascomycota</taxon>
        <taxon>Pezizomycotina</taxon>
        <taxon>Sordariomycetes</taxon>
        <taxon>Hypocreomycetidae</taxon>
        <taxon>Glomerellales</taxon>
        <taxon>Glomerellaceae</taxon>
        <taxon>Colletotrichum</taxon>
        <taxon>Colletotrichum destructivum species complex</taxon>
    </lineage>
</organism>
<dbReference type="VEuPathDB" id="FungiDB:CH63R_11189"/>
<protein>
    <submittedName>
        <fullName evidence="1">Uncharacterized protein</fullName>
    </submittedName>
</protein>
<gene>
    <name evidence="1" type="ORF">CH63R_11189</name>
</gene>
<sequence length="63" mass="6722">MTALSLPDYDGLPPVEGMPKGCAWGVFDKDGKKDIYGTLNLLTPEVIKEAGAEIRDGVSISLK</sequence>
<dbReference type="PANTHER" id="PTHR34861">
    <property type="match status" value="1"/>
</dbReference>
<dbReference type="GeneID" id="28870270"/>
<evidence type="ECO:0000313" key="2">
    <source>
        <dbReference type="Proteomes" id="UP000092177"/>
    </source>
</evidence>
<dbReference type="PANTHER" id="PTHR34861:SF10">
    <property type="entry name" value="CYCLASE"/>
    <property type="match status" value="1"/>
</dbReference>
<comment type="caution">
    <text evidence="1">The sequence shown here is derived from an EMBL/GenBank/DDBJ whole genome shotgun (WGS) entry which is preliminary data.</text>
</comment>